<dbReference type="CDD" id="cd08023">
    <property type="entry name" value="GH16_laminarinase_like"/>
    <property type="match status" value="1"/>
</dbReference>
<feature type="domain" description="GH16" evidence="2">
    <location>
        <begin position="32"/>
        <end position="368"/>
    </location>
</feature>
<comment type="caution">
    <text evidence="3">The sequence shown here is derived from an EMBL/GenBank/DDBJ whole genome shotgun (WGS) entry which is preliminary data.</text>
</comment>
<dbReference type="GO" id="GO:0004553">
    <property type="term" value="F:hydrolase activity, hydrolyzing O-glycosyl compounds"/>
    <property type="evidence" value="ECO:0007669"/>
    <property type="project" value="InterPro"/>
</dbReference>
<dbReference type="PROSITE" id="PS51762">
    <property type="entry name" value="GH16_2"/>
    <property type="match status" value="1"/>
</dbReference>
<dbReference type="SUPFAM" id="SSF49899">
    <property type="entry name" value="Concanavalin A-like lectins/glucanases"/>
    <property type="match status" value="1"/>
</dbReference>
<dbReference type="Proteomes" id="UP000712080">
    <property type="component" value="Unassembled WGS sequence"/>
</dbReference>
<proteinExistence type="inferred from homology"/>
<dbReference type="PROSITE" id="PS51257">
    <property type="entry name" value="PROKAR_LIPOPROTEIN"/>
    <property type="match status" value="1"/>
</dbReference>
<keyword evidence="4" id="KW-1185">Reference proteome</keyword>
<evidence type="ECO:0000313" key="4">
    <source>
        <dbReference type="Proteomes" id="UP000712080"/>
    </source>
</evidence>
<keyword evidence="3" id="KW-0378">Hydrolase</keyword>
<dbReference type="EMBL" id="JAAMPU010000097">
    <property type="protein sequence ID" value="NMH26975.1"/>
    <property type="molecule type" value="Genomic_DNA"/>
</dbReference>
<dbReference type="InterPro" id="IPR013320">
    <property type="entry name" value="ConA-like_dom_sf"/>
</dbReference>
<dbReference type="RefSeq" id="WP_169525979.1">
    <property type="nucleotide sequence ID" value="NZ_JAAMPU010000097.1"/>
</dbReference>
<dbReference type="PANTHER" id="PTHR10963:SF55">
    <property type="entry name" value="GLYCOSIDE HYDROLASE FAMILY 16 PROTEIN"/>
    <property type="match status" value="1"/>
</dbReference>
<dbReference type="PANTHER" id="PTHR10963">
    <property type="entry name" value="GLYCOSYL HYDROLASE-RELATED"/>
    <property type="match status" value="1"/>
</dbReference>
<dbReference type="InterPro" id="IPR050546">
    <property type="entry name" value="Glycosyl_Hydrlase_16"/>
</dbReference>
<evidence type="ECO:0000256" key="1">
    <source>
        <dbReference type="ARBA" id="ARBA00006865"/>
    </source>
</evidence>
<dbReference type="AlphaFoldDB" id="A0A972FSZ3"/>
<dbReference type="GO" id="GO:0005975">
    <property type="term" value="P:carbohydrate metabolic process"/>
    <property type="evidence" value="ECO:0007669"/>
    <property type="project" value="InterPro"/>
</dbReference>
<reference evidence="3" key="1">
    <citation type="submission" date="2020-02" db="EMBL/GenBank/DDBJ databases">
        <title>Flavobacterium sp. genome.</title>
        <authorList>
            <person name="Jung H.S."/>
            <person name="Baek J.H."/>
            <person name="Jeon C.O."/>
        </authorList>
    </citation>
    <scope>NUCLEOTIDE SEQUENCE</scope>
    <source>
        <strain evidence="3">SE-s28</strain>
    </source>
</reference>
<comment type="similarity">
    <text evidence="1">Belongs to the glycosyl hydrolase 16 family.</text>
</comment>
<name>A0A972FSZ3_9FLAO</name>
<accession>A0A972FSZ3</accession>
<dbReference type="InterPro" id="IPR000757">
    <property type="entry name" value="Beta-glucanase-like"/>
</dbReference>
<protein>
    <submittedName>
        <fullName evidence="3">Glycoside hydrolase family 16 protein</fullName>
    </submittedName>
</protein>
<organism evidence="3 4">
    <name type="scientific">Flavobacterium silvaticum</name>
    <dbReference type="NCBI Taxonomy" id="1852020"/>
    <lineage>
        <taxon>Bacteria</taxon>
        <taxon>Pseudomonadati</taxon>
        <taxon>Bacteroidota</taxon>
        <taxon>Flavobacteriia</taxon>
        <taxon>Flavobacteriales</taxon>
        <taxon>Flavobacteriaceae</taxon>
        <taxon>Flavobacterium</taxon>
    </lineage>
</organism>
<gene>
    <name evidence="3" type="ORF">G6047_02930</name>
</gene>
<sequence>MKTLFPFLIAILFSCSDSSDASTDGQIIDDQDDTIETPVEVVNVTQPEVSQYAGYTLIWNDEFNQSSLDAAKWNFETGTGINGDFGTGQLDRATDRVENVSMLPGTGSDGSLVIATRKETYLDRNYTSGRINTKDKFSCGPGTRIEARVWAKDVKYKGQGFAFWMMPAEIPSGEDHLMWPQGGEVDIMEYVGAIPFHNLGTVHYAWSWENNQYQDWNHGHKGGYYSYEETQVPAANPVYGNWPPAAGNTNAGSAGYHLYRVDWFSDRIEFSVDEVVYHVNYFNDGAAFNNAPDGQDADNKIQINGKRTFVSEYSHHFTQWAPFSHNFYLILSAGVGGNDNMSYGGAIVPEAVFPCQTLVDYVRVYQRN</sequence>
<dbReference type="Gene3D" id="2.60.120.200">
    <property type="match status" value="1"/>
</dbReference>
<evidence type="ECO:0000259" key="2">
    <source>
        <dbReference type="PROSITE" id="PS51762"/>
    </source>
</evidence>
<evidence type="ECO:0000313" key="3">
    <source>
        <dbReference type="EMBL" id="NMH26975.1"/>
    </source>
</evidence>